<reference evidence="2" key="1">
    <citation type="submission" date="2022-07" db="EMBL/GenBank/DDBJ databases">
        <title>Genome analysis of Parmales, a sister group of diatoms, reveals the evolutionary specialization of diatoms from phago-mixotrophs to photoautotrophs.</title>
        <authorList>
            <person name="Ban H."/>
            <person name="Sato S."/>
            <person name="Yoshikawa S."/>
            <person name="Kazumasa Y."/>
            <person name="Nakamura Y."/>
            <person name="Ichinomiya M."/>
            <person name="Saitoh K."/>
            <person name="Sato N."/>
            <person name="Blanc-Mathieu R."/>
            <person name="Endo H."/>
            <person name="Kuwata A."/>
            <person name="Ogata H."/>
        </authorList>
    </citation>
    <scope>NUCLEOTIDE SEQUENCE</scope>
</reference>
<accession>A0A9W7L4W9</accession>
<dbReference type="InterPro" id="IPR015915">
    <property type="entry name" value="Kelch-typ_b-propeller"/>
</dbReference>
<evidence type="ECO:0000313" key="3">
    <source>
        <dbReference type="Proteomes" id="UP001165082"/>
    </source>
</evidence>
<evidence type="ECO:0000313" key="2">
    <source>
        <dbReference type="EMBL" id="GMI30023.1"/>
    </source>
</evidence>
<dbReference type="InterPro" id="IPR006652">
    <property type="entry name" value="Kelch_1"/>
</dbReference>
<proteinExistence type="predicted"/>
<organism evidence="2 3">
    <name type="scientific">Triparma retinervis</name>
    <dbReference type="NCBI Taxonomy" id="2557542"/>
    <lineage>
        <taxon>Eukaryota</taxon>
        <taxon>Sar</taxon>
        <taxon>Stramenopiles</taxon>
        <taxon>Ochrophyta</taxon>
        <taxon>Bolidophyceae</taxon>
        <taxon>Parmales</taxon>
        <taxon>Triparmaceae</taxon>
        <taxon>Triparma</taxon>
    </lineage>
</organism>
<name>A0A9W7L4W9_9STRA</name>
<keyword evidence="3" id="KW-1185">Reference proteome</keyword>
<dbReference type="SUPFAM" id="SSF117281">
    <property type="entry name" value="Kelch motif"/>
    <property type="match status" value="1"/>
</dbReference>
<dbReference type="Pfam" id="PF01344">
    <property type="entry name" value="Kelch_1"/>
    <property type="match status" value="1"/>
</dbReference>
<dbReference type="Proteomes" id="UP001165082">
    <property type="component" value="Unassembled WGS sequence"/>
</dbReference>
<feature type="compositionally biased region" description="Basic and acidic residues" evidence="1">
    <location>
        <begin position="1"/>
        <end position="18"/>
    </location>
</feature>
<sequence length="176" mass="19034">TERPEDKIPPADQIRTEDLDGGPKNWKAAEAVIGTNVYMFGGYYDGFLSTTAIYDALLGHWDENSVQALPERSSSMGAVAVGTDIFLFGGYVEEEGASSVVRKYDTTRDSYAEMEPMSKDLDHVSAAAVTVDGGTKIFYFSMAGTYYGGYFSYDPATDKHSTIDADLSDGHCLAAS</sequence>
<dbReference type="AlphaFoldDB" id="A0A9W7L4W9"/>
<dbReference type="EMBL" id="BRXZ01007587">
    <property type="protein sequence ID" value="GMI30023.1"/>
    <property type="molecule type" value="Genomic_DNA"/>
</dbReference>
<evidence type="ECO:0000256" key="1">
    <source>
        <dbReference type="SAM" id="MobiDB-lite"/>
    </source>
</evidence>
<dbReference type="Gene3D" id="2.120.10.80">
    <property type="entry name" value="Kelch-type beta propeller"/>
    <property type="match status" value="1"/>
</dbReference>
<feature type="non-terminal residue" evidence="2">
    <location>
        <position position="1"/>
    </location>
</feature>
<gene>
    <name evidence="2" type="ORF">TrRE_jg7273</name>
</gene>
<comment type="caution">
    <text evidence="2">The sequence shown here is derived from an EMBL/GenBank/DDBJ whole genome shotgun (WGS) entry which is preliminary data.</text>
</comment>
<evidence type="ECO:0008006" key="4">
    <source>
        <dbReference type="Google" id="ProtNLM"/>
    </source>
</evidence>
<feature type="region of interest" description="Disordered" evidence="1">
    <location>
        <begin position="1"/>
        <end position="21"/>
    </location>
</feature>
<feature type="non-terminal residue" evidence="2">
    <location>
        <position position="176"/>
    </location>
</feature>
<protein>
    <recommendedName>
        <fullName evidence="4">Galactose oxidase</fullName>
    </recommendedName>
</protein>
<dbReference type="OrthoDB" id="45365at2759"/>